<dbReference type="AlphaFoldDB" id="A0A3D8S564"/>
<accession>A0A3D8S564</accession>
<reference evidence="2 3" key="1">
    <citation type="journal article" date="2018" name="IMA Fungus">
        <title>IMA Genome-F 9: Draft genome sequence of Annulohypoxylon stygium, Aspergillus mulundensis, Berkeleyomyces basicola (syn. Thielaviopsis basicola), Ceratocystis smalleyi, two Cercospora beticola strains, Coleophoma cylindrospora, Fusarium fracticaudum, Phialophora cf. hyalina, and Morchella septimelata.</title>
        <authorList>
            <person name="Wingfield B.D."/>
            <person name="Bills G.F."/>
            <person name="Dong Y."/>
            <person name="Huang W."/>
            <person name="Nel W.J."/>
            <person name="Swalarsk-Parry B.S."/>
            <person name="Vaghefi N."/>
            <person name="Wilken P.M."/>
            <person name="An Z."/>
            <person name="de Beer Z.W."/>
            <person name="De Vos L."/>
            <person name="Chen L."/>
            <person name="Duong T.A."/>
            <person name="Gao Y."/>
            <person name="Hammerbacher A."/>
            <person name="Kikkert J.R."/>
            <person name="Li Y."/>
            <person name="Li H."/>
            <person name="Li K."/>
            <person name="Li Q."/>
            <person name="Liu X."/>
            <person name="Ma X."/>
            <person name="Naidoo K."/>
            <person name="Pethybridge S.J."/>
            <person name="Sun J."/>
            <person name="Steenkamp E.T."/>
            <person name="van der Nest M.A."/>
            <person name="van Wyk S."/>
            <person name="Wingfield M.J."/>
            <person name="Xiong C."/>
            <person name="Yue Q."/>
            <person name="Zhang X."/>
        </authorList>
    </citation>
    <scope>NUCLEOTIDE SEQUENCE [LARGE SCALE GENOMIC DNA]</scope>
    <source>
        <strain evidence="2 3">DSM 5745</strain>
    </source>
</reference>
<sequence>MHLTTTLPLLSLIPLALAVSRDCTRPSYSGSSTWTCRWYGGEAGEGQNCGYSSYELEFEEQVDGQLYVDNNRGESVSDMARQGAITQDCADAAPVDRCAGDSYIRLWCDVGR</sequence>
<comment type="caution">
    <text evidence="2">The sequence shown here is derived from an EMBL/GenBank/DDBJ whole genome shotgun (WGS) entry which is preliminary data.</text>
</comment>
<organism evidence="2 3">
    <name type="scientific">Aspergillus mulundensis</name>
    <dbReference type="NCBI Taxonomy" id="1810919"/>
    <lineage>
        <taxon>Eukaryota</taxon>
        <taxon>Fungi</taxon>
        <taxon>Dikarya</taxon>
        <taxon>Ascomycota</taxon>
        <taxon>Pezizomycotina</taxon>
        <taxon>Eurotiomycetes</taxon>
        <taxon>Eurotiomycetidae</taxon>
        <taxon>Eurotiales</taxon>
        <taxon>Aspergillaceae</taxon>
        <taxon>Aspergillus</taxon>
        <taxon>Aspergillus subgen. Nidulantes</taxon>
    </lineage>
</organism>
<keyword evidence="1" id="KW-0732">Signal</keyword>
<dbReference type="EMBL" id="PVWQ01000005">
    <property type="protein sequence ID" value="RDW81447.1"/>
    <property type="molecule type" value="Genomic_DNA"/>
</dbReference>
<evidence type="ECO:0000313" key="2">
    <source>
        <dbReference type="EMBL" id="RDW81447.1"/>
    </source>
</evidence>
<evidence type="ECO:0000256" key="1">
    <source>
        <dbReference type="SAM" id="SignalP"/>
    </source>
</evidence>
<proteinExistence type="predicted"/>
<evidence type="ECO:0008006" key="4">
    <source>
        <dbReference type="Google" id="ProtNLM"/>
    </source>
</evidence>
<evidence type="ECO:0000313" key="3">
    <source>
        <dbReference type="Proteomes" id="UP000256690"/>
    </source>
</evidence>
<feature type="signal peptide" evidence="1">
    <location>
        <begin position="1"/>
        <end position="18"/>
    </location>
</feature>
<dbReference type="Proteomes" id="UP000256690">
    <property type="component" value="Unassembled WGS sequence"/>
</dbReference>
<protein>
    <recommendedName>
        <fullName evidence="4">Ig-like domain-containing protein</fullName>
    </recommendedName>
</protein>
<keyword evidence="3" id="KW-1185">Reference proteome</keyword>
<feature type="chain" id="PRO_5017828146" description="Ig-like domain-containing protein" evidence="1">
    <location>
        <begin position="19"/>
        <end position="112"/>
    </location>
</feature>
<name>A0A3D8S564_9EURO</name>
<gene>
    <name evidence="2" type="ORF">DSM5745_05004</name>
</gene>
<dbReference type="RefSeq" id="XP_026604500.1">
    <property type="nucleotide sequence ID" value="XM_026747020.1"/>
</dbReference>
<dbReference type="GeneID" id="38115374"/>